<keyword evidence="3" id="KW-1185">Reference proteome</keyword>
<comment type="caution">
    <text evidence="2">The sequence shown here is derived from an EMBL/GenBank/DDBJ whole genome shotgun (WGS) entry which is preliminary data.</text>
</comment>
<dbReference type="Pfam" id="PF07596">
    <property type="entry name" value="SBP_bac_10"/>
    <property type="match status" value="1"/>
</dbReference>
<dbReference type="InterPro" id="IPR012902">
    <property type="entry name" value="N_methyl_site"/>
</dbReference>
<evidence type="ECO:0000313" key="2">
    <source>
        <dbReference type="EMBL" id="GAA4458146.1"/>
    </source>
</evidence>
<dbReference type="Proteomes" id="UP001500840">
    <property type="component" value="Unassembled WGS sequence"/>
</dbReference>
<feature type="domain" description="DUF1559" evidence="1">
    <location>
        <begin position="36"/>
        <end position="344"/>
    </location>
</feature>
<dbReference type="InterPro" id="IPR011453">
    <property type="entry name" value="DUF1559"/>
</dbReference>
<dbReference type="InterPro" id="IPR045584">
    <property type="entry name" value="Pilin-like"/>
</dbReference>
<dbReference type="InterPro" id="IPR027558">
    <property type="entry name" value="Pre_pil_HX9DG_C"/>
</dbReference>
<evidence type="ECO:0000313" key="3">
    <source>
        <dbReference type="Proteomes" id="UP001500840"/>
    </source>
</evidence>
<dbReference type="Pfam" id="PF07963">
    <property type="entry name" value="N_methyl"/>
    <property type="match status" value="1"/>
</dbReference>
<dbReference type="Gene3D" id="3.30.700.10">
    <property type="entry name" value="Glycoprotein, Type 4 Pilin"/>
    <property type="match status" value="1"/>
</dbReference>
<proteinExistence type="predicted"/>
<organism evidence="2 3">
    <name type="scientific">Novipirellula rosea</name>
    <dbReference type="NCBI Taxonomy" id="1031540"/>
    <lineage>
        <taxon>Bacteria</taxon>
        <taxon>Pseudomonadati</taxon>
        <taxon>Planctomycetota</taxon>
        <taxon>Planctomycetia</taxon>
        <taxon>Pirellulales</taxon>
        <taxon>Pirellulaceae</taxon>
        <taxon>Novipirellula</taxon>
    </lineage>
</organism>
<dbReference type="PANTHER" id="PTHR30093">
    <property type="entry name" value="GENERAL SECRETION PATHWAY PROTEIN G"/>
    <property type="match status" value="1"/>
</dbReference>
<dbReference type="PROSITE" id="PS00409">
    <property type="entry name" value="PROKAR_NTER_METHYL"/>
    <property type="match status" value="1"/>
</dbReference>
<dbReference type="NCBIfam" id="TIGR02532">
    <property type="entry name" value="IV_pilin_GFxxxE"/>
    <property type="match status" value="1"/>
</dbReference>
<reference evidence="3" key="1">
    <citation type="journal article" date="2019" name="Int. J. Syst. Evol. Microbiol.">
        <title>The Global Catalogue of Microorganisms (GCM) 10K type strain sequencing project: providing services to taxonomists for standard genome sequencing and annotation.</title>
        <authorList>
            <consortium name="The Broad Institute Genomics Platform"/>
            <consortium name="The Broad Institute Genome Sequencing Center for Infectious Disease"/>
            <person name="Wu L."/>
            <person name="Ma J."/>
        </authorList>
    </citation>
    <scope>NUCLEOTIDE SEQUENCE [LARGE SCALE GENOMIC DNA]</scope>
    <source>
        <strain evidence="3">JCM 17759</strain>
    </source>
</reference>
<accession>A0ABP8MY96</accession>
<dbReference type="SUPFAM" id="SSF54523">
    <property type="entry name" value="Pili subunits"/>
    <property type="match status" value="1"/>
</dbReference>
<dbReference type="NCBIfam" id="TIGR04294">
    <property type="entry name" value="pre_pil_HX9DG"/>
    <property type="match status" value="1"/>
</dbReference>
<sequence>MMFKSNSWRRGFTLVELLVVIAIIGVLVGLLLPAVQAAREAARRMQCSNNTKQLGLALHNYHSAYQMFPMGSGGTGENTTGSTSIAGTNQRRLSGLIALLPFLEQTALWERFSNPTDGFPAMGPTPGTNDAAIAGQVYTPLRTQVTTLRCPSDPAVHAGQAQTNYAFCYGDAGRFVGGAPNHHTRFNNTYTGAADPASKRGCFARWYQYRFRDILDGTSNTIAMGEMAVTLDQREVISNQYQGSVDYHRTPSLCKTGPHITADDPRHFAGGTLYPRGRRWGEGHVGYTGFNTMLPPNSPSCRRDSGSAAGGISGVFSAASRHQGGCHVLMADGAVKFVTESIDAGDATKTSVSTTGTGIAPSYARAGSKSPYGVWGALGTRAAKETESLE</sequence>
<evidence type="ECO:0000259" key="1">
    <source>
        <dbReference type="Pfam" id="PF07596"/>
    </source>
</evidence>
<gene>
    <name evidence="2" type="ORF">GCM10023156_35860</name>
</gene>
<dbReference type="EMBL" id="BAABGA010000046">
    <property type="protein sequence ID" value="GAA4458146.1"/>
    <property type="molecule type" value="Genomic_DNA"/>
</dbReference>
<name>A0ABP8MY96_9BACT</name>
<dbReference type="PANTHER" id="PTHR30093:SF2">
    <property type="entry name" value="TYPE II SECRETION SYSTEM PROTEIN H"/>
    <property type="match status" value="1"/>
</dbReference>
<protein>
    <submittedName>
        <fullName evidence="2">DUF1559 domain-containing protein</fullName>
    </submittedName>
</protein>